<organism evidence="2 3">
    <name type="scientific">Flavobacterium aquariorum</name>
    <dbReference type="NCBI Taxonomy" id="2217670"/>
    <lineage>
        <taxon>Bacteria</taxon>
        <taxon>Pseudomonadati</taxon>
        <taxon>Bacteroidota</taxon>
        <taxon>Flavobacteriia</taxon>
        <taxon>Flavobacteriales</taxon>
        <taxon>Flavobacteriaceae</taxon>
        <taxon>Flavobacterium</taxon>
    </lineage>
</organism>
<keyword evidence="1" id="KW-0812">Transmembrane</keyword>
<feature type="transmembrane region" description="Helical" evidence="1">
    <location>
        <begin position="6"/>
        <end position="29"/>
    </location>
</feature>
<feature type="transmembrane region" description="Helical" evidence="1">
    <location>
        <begin position="67"/>
        <end position="86"/>
    </location>
</feature>
<evidence type="ECO:0000313" key="3">
    <source>
        <dbReference type="Proteomes" id="UP000249177"/>
    </source>
</evidence>
<keyword evidence="3" id="KW-1185">Reference proteome</keyword>
<dbReference type="OrthoDB" id="332044at2"/>
<protein>
    <submittedName>
        <fullName evidence="2">Uncharacterized protein</fullName>
    </submittedName>
</protein>
<gene>
    <name evidence="2" type="ORF">DOS84_10815</name>
</gene>
<feature type="transmembrane region" description="Helical" evidence="1">
    <location>
        <begin position="106"/>
        <end position="126"/>
    </location>
</feature>
<comment type="caution">
    <text evidence="2">The sequence shown here is derived from an EMBL/GenBank/DDBJ whole genome shotgun (WGS) entry which is preliminary data.</text>
</comment>
<evidence type="ECO:0000313" key="2">
    <source>
        <dbReference type="EMBL" id="PZX93347.1"/>
    </source>
</evidence>
<keyword evidence="1" id="KW-1133">Transmembrane helix</keyword>
<dbReference type="Proteomes" id="UP000249177">
    <property type="component" value="Unassembled WGS sequence"/>
</dbReference>
<dbReference type="AlphaFoldDB" id="A0A2W7UDS1"/>
<feature type="transmembrane region" description="Helical" evidence="1">
    <location>
        <begin position="146"/>
        <end position="171"/>
    </location>
</feature>
<name>A0A2W7UDS1_9FLAO</name>
<evidence type="ECO:0000256" key="1">
    <source>
        <dbReference type="SAM" id="Phobius"/>
    </source>
</evidence>
<proteinExistence type="predicted"/>
<reference evidence="2 3" key="1">
    <citation type="submission" date="2018-06" db="EMBL/GenBank/DDBJ databases">
        <title>Flavobacterium sp IMCC34762, genome.</title>
        <authorList>
            <person name="Joung Y."/>
            <person name="Cho J."/>
            <person name="Song J."/>
        </authorList>
    </citation>
    <scope>NUCLEOTIDE SEQUENCE [LARGE SCALE GENOMIC DNA]</scope>
    <source>
        <strain evidence="2 3">IMCC34762</strain>
    </source>
</reference>
<feature type="transmembrane region" description="Helical" evidence="1">
    <location>
        <begin position="41"/>
        <end position="61"/>
    </location>
</feature>
<keyword evidence="1" id="KW-0472">Membrane</keyword>
<dbReference type="EMBL" id="QKXH01000006">
    <property type="protein sequence ID" value="PZX93347.1"/>
    <property type="molecule type" value="Genomic_DNA"/>
</dbReference>
<sequence>METAIVITSISLILFSILALYDGFYLHIFKYKLHNQSESKAEHYTHTIRAVLFPAILYFLFLKQDCIMSFIIGLTIVALDIFVMAVDAFIEKDSREFMGGLPRWEYILHLFVNGFHFASIAVFLSIKVNVKNDKIAILSNFDQYQNYQIFDAIVINLLPGAILIALLHLFLCIPKTRYVWDNLRAKIQCC</sequence>
<accession>A0A2W7UDS1</accession>
<dbReference type="RefSeq" id="WP_111410135.1">
    <property type="nucleotide sequence ID" value="NZ_QKXH01000006.1"/>
</dbReference>